<gene>
    <name evidence="1" type="ORF">CONPUDRAFT_55254</name>
</gene>
<keyword evidence="2" id="KW-1185">Reference proteome</keyword>
<dbReference type="Proteomes" id="UP000053558">
    <property type="component" value="Unassembled WGS sequence"/>
</dbReference>
<dbReference type="OMA" id="ERRWWSS"/>
<dbReference type="GeneID" id="19207722"/>
<sequence length="357" mass="40202">MQSVPDSERQWWSSPYLRMLSSPIRICTVTRRYFPSDLLVRLAPFRNPLAKPSLTESHFLPDGLEHPKFSVRENRTAIYVRCHKAAFDDFANRAALRRFAPNPKVHGSLKIQIGHLLRLRVLQEIKVLANTLRSNRQATLSGPVLRRLTRSEWEQVKATGSVPFKNAIAIIVAPPPNRDPKTKLRPQPWWQPTLPDSQLAILQDSASQPSLPSLPPVSELLAHVNNSSGSLDEIPNVVPNSRVPLYNATSLCPLPGHRAALHEGLSDILNTERHNRRFVDLSETLETTTSLVTGPQKSSHAFLLRSDEDTLTRADPVPLAIALWRVRLWEGEAENQSYEDGWEMGAGWRRQYAATAL</sequence>
<dbReference type="AlphaFoldDB" id="A0A5M3MTK3"/>
<dbReference type="RefSeq" id="XP_007767447.1">
    <property type="nucleotide sequence ID" value="XM_007769257.1"/>
</dbReference>
<reference evidence="2" key="1">
    <citation type="journal article" date="2012" name="Science">
        <title>The Paleozoic origin of enzymatic lignin decomposition reconstructed from 31 fungal genomes.</title>
        <authorList>
            <person name="Floudas D."/>
            <person name="Binder M."/>
            <person name="Riley R."/>
            <person name="Barry K."/>
            <person name="Blanchette R.A."/>
            <person name="Henrissat B."/>
            <person name="Martinez A.T."/>
            <person name="Otillar R."/>
            <person name="Spatafora J.W."/>
            <person name="Yadav J.S."/>
            <person name="Aerts A."/>
            <person name="Benoit I."/>
            <person name="Boyd A."/>
            <person name="Carlson A."/>
            <person name="Copeland A."/>
            <person name="Coutinho P.M."/>
            <person name="de Vries R.P."/>
            <person name="Ferreira P."/>
            <person name="Findley K."/>
            <person name="Foster B."/>
            <person name="Gaskell J."/>
            <person name="Glotzer D."/>
            <person name="Gorecki P."/>
            <person name="Heitman J."/>
            <person name="Hesse C."/>
            <person name="Hori C."/>
            <person name="Igarashi K."/>
            <person name="Jurgens J.A."/>
            <person name="Kallen N."/>
            <person name="Kersten P."/>
            <person name="Kohler A."/>
            <person name="Kuees U."/>
            <person name="Kumar T.K.A."/>
            <person name="Kuo A."/>
            <person name="LaButti K."/>
            <person name="Larrondo L.F."/>
            <person name="Lindquist E."/>
            <person name="Ling A."/>
            <person name="Lombard V."/>
            <person name="Lucas S."/>
            <person name="Lundell T."/>
            <person name="Martin R."/>
            <person name="McLaughlin D.J."/>
            <person name="Morgenstern I."/>
            <person name="Morin E."/>
            <person name="Murat C."/>
            <person name="Nagy L.G."/>
            <person name="Nolan M."/>
            <person name="Ohm R.A."/>
            <person name="Patyshakuliyeva A."/>
            <person name="Rokas A."/>
            <person name="Ruiz-Duenas F.J."/>
            <person name="Sabat G."/>
            <person name="Salamov A."/>
            <person name="Samejima M."/>
            <person name="Schmutz J."/>
            <person name="Slot J.C."/>
            <person name="St John F."/>
            <person name="Stenlid J."/>
            <person name="Sun H."/>
            <person name="Sun S."/>
            <person name="Syed K."/>
            <person name="Tsang A."/>
            <person name="Wiebenga A."/>
            <person name="Young D."/>
            <person name="Pisabarro A."/>
            <person name="Eastwood D.C."/>
            <person name="Martin F."/>
            <person name="Cullen D."/>
            <person name="Grigoriev I.V."/>
            <person name="Hibbett D.S."/>
        </authorList>
    </citation>
    <scope>NUCLEOTIDE SEQUENCE [LARGE SCALE GENOMIC DNA]</scope>
    <source>
        <strain evidence="2">RWD-64-598 SS2</strain>
    </source>
</reference>
<accession>A0A5M3MTK3</accession>
<dbReference type="EMBL" id="JH711577">
    <property type="protein sequence ID" value="EIW82426.1"/>
    <property type="molecule type" value="Genomic_DNA"/>
</dbReference>
<dbReference type="KEGG" id="cput:CONPUDRAFT_55254"/>
<dbReference type="OrthoDB" id="3363286at2759"/>
<evidence type="ECO:0000313" key="1">
    <source>
        <dbReference type="EMBL" id="EIW82426.1"/>
    </source>
</evidence>
<organism evidence="1 2">
    <name type="scientific">Coniophora puteana (strain RWD-64-598)</name>
    <name type="common">Brown rot fungus</name>
    <dbReference type="NCBI Taxonomy" id="741705"/>
    <lineage>
        <taxon>Eukaryota</taxon>
        <taxon>Fungi</taxon>
        <taxon>Dikarya</taxon>
        <taxon>Basidiomycota</taxon>
        <taxon>Agaricomycotina</taxon>
        <taxon>Agaricomycetes</taxon>
        <taxon>Agaricomycetidae</taxon>
        <taxon>Boletales</taxon>
        <taxon>Coniophorineae</taxon>
        <taxon>Coniophoraceae</taxon>
        <taxon>Coniophora</taxon>
    </lineage>
</organism>
<proteinExistence type="predicted"/>
<comment type="caution">
    <text evidence="1">The sequence shown here is derived from an EMBL/GenBank/DDBJ whole genome shotgun (WGS) entry which is preliminary data.</text>
</comment>
<protein>
    <submittedName>
        <fullName evidence="1">Uncharacterized protein</fullName>
    </submittedName>
</protein>
<name>A0A5M3MTK3_CONPW</name>
<evidence type="ECO:0000313" key="2">
    <source>
        <dbReference type="Proteomes" id="UP000053558"/>
    </source>
</evidence>